<keyword evidence="1" id="KW-0560">Oxidoreductase</keyword>
<feature type="region of interest" description="Disordered" evidence="2">
    <location>
        <begin position="414"/>
        <end position="468"/>
    </location>
</feature>
<feature type="region of interest" description="Disordered" evidence="2">
    <location>
        <begin position="1"/>
        <end position="32"/>
    </location>
</feature>
<dbReference type="InterPro" id="IPR006094">
    <property type="entry name" value="Oxid_FAD_bind_N"/>
</dbReference>
<feature type="domain" description="FAD-binding PCMH-type" evidence="3">
    <location>
        <begin position="40"/>
        <end position="210"/>
    </location>
</feature>
<dbReference type="InterPro" id="IPR007173">
    <property type="entry name" value="ALO_C"/>
</dbReference>
<dbReference type="Gene3D" id="1.10.45.10">
    <property type="entry name" value="Vanillyl-alcohol Oxidase, Chain A, domain 4"/>
    <property type="match status" value="1"/>
</dbReference>
<dbReference type="Gene3D" id="3.30.465.10">
    <property type="match status" value="1"/>
</dbReference>
<dbReference type="PROSITE" id="PS51387">
    <property type="entry name" value="FAD_PCMH"/>
    <property type="match status" value="1"/>
</dbReference>
<dbReference type="InterPro" id="IPR016169">
    <property type="entry name" value="FAD-bd_PCMH_sub2"/>
</dbReference>
<evidence type="ECO:0000259" key="3">
    <source>
        <dbReference type="PROSITE" id="PS51387"/>
    </source>
</evidence>
<feature type="compositionally biased region" description="Acidic residues" evidence="2">
    <location>
        <begin position="19"/>
        <end position="31"/>
    </location>
</feature>
<dbReference type="InterPro" id="IPR016166">
    <property type="entry name" value="FAD-bd_PCMH"/>
</dbReference>
<organism evidence="4 5">
    <name type="scientific">Natronoglomus mannanivorans</name>
    <dbReference type="NCBI Taxonomy" id="2979990"/>
    <lineage>
        <taxon>Archaea</taxon>
        <taxon>Methanobacteriati</taxon>
        <taxon>Methanobacteriota</taxon>
        <taxon>Stenosarchaea group</taxon>
        <taxon>Halobacteria</taxon>
        <taxon>Halobacteriales</taxon>
        <taxon>Natrialbaceae</taxon>
        <taxon>Natronoglomus</taxon>
    </lineage>
</organism>
<evidence type="ECO:0000313" key="4">
    <source>
        <dbReference type="EMBL" id="MCU4741412.1"/>
    </source>
</evidence>
<dbReference type="EMBL" id="JAOPKA010000004">
    <property type="protein sequence ID" value="MCU4741412.1"/>
    <property type="molecule type" value="Genomic_DNA"/>
</dbReference>
<proteinExistence type="predicted"/>
<dbReference type="Pfam" id="PF04030">
    <property type="entry name" value="ALO"/>
    <property type="match status" value="1"/>
</dbReference>
<dbReference type="InterPro" id="IPR036318">
    <property type="entry name" value="FAD-bd_PCMH-like_sf"/>
</dbReference>
<dbReference type="SUPFAM" id="SSF56176">
    <property type="entry name" value="FAD-binding/transporter-associated domain-like"/>
    <property type="match status" value="1"/>
</dbReference>
<accession>A0AAP3E1Y0</accession>
<gene>
    <name evidence="4" type="ORF">OB960_08350</name>
</gene>
<protein>
    <submittedName>
        <fullName evidence="4">FAD-binding protein</fullName>
    </submittedName>
</protein>
<dbReference type="AlphaFoldDB" id="A0AAP3E1Y0"/>
<dbReference type="Gene3D" id="3.30.70.2520">
    <property type="match status" value="1"/>
</dbReference>
<dbReference type="PIRSF" id="PIRSF000136">
    <property type="entry name" value="LGO_GLO"/>
    <property type="match status" value="1"/>
</dbReference>
<evidence type="ECO:0000313" key="5">
    <source>
        <dbReference type="Proteomes" id="UP001321018"/>
    </source>
</evidence>
<dbReference type="InterPro" id="IPR016167">
    <property type="entry name" value="FAD-bd_PCMH_sub1"/>
</dbReference>
<comment type="caution">
    <text evidence="4">The sequence shown here is derived from an EMBL/GenBank/DDBJ whole genome shotgun (WGS) entry which is preliminary data.</text>
</comment>
<dbReference type="Proteomes" id="UP001321018">
    <property type="component" value="Unassembled WGS sequence"/>
</dbReference>
<dbReference type="InterPro" id="IPR010031">
    <property type="entry name" value="FAD_lactone_oxidase-like"/>
</dbReference>
<dbReference type="Gene3D" id="3.30.43.10">
    <property type="entry name" value="Uridine Diphospho-n-acetylenolpyruvylglucosamine Reductase, domain 2"/>
    <property type="match status" value="1"/>
</dbReference>
<evidence type="ECO:0000256" key="1">
    <source>
        <dbReference type="ARBA" id="ARBA00023002"/>
    </source>
</evidence>
<reference evidence="4" key="1">
    <citation type="submission" date="2022-09" db="EMBL/GenBank/DDBJ databases">
        <title>Enrichment on poylsaccharides allowed isolation of novel metabolic and taxonomic groups of Haloarchaea.</title>
        <authorList>
            <person name="Sorokin D.Y."/>
            <person name="Elcheninov A.G."/>
            <person name="Khizhniak T.V."/>
            <person name="Kolganova T.V."/>
            <person name="Kublanov I.V."/>
        </authorList>
    </citation>
    <scope>NUCLEOTIDE SEQUENCE</scope>
    <source>
        <strain evidence="4">AArc-xg1-1</strain>
    </source>
</reference>
<feature type="compositionally biased region" description="Acidic residues" evidence="2">
    <location>
        <begin position="420"/>
        <end position="429"/>
    </location>
</feature>
<dbReference type="GO" id="GO:0071949">
    <property type="term" value="F:FAD binding"/>
    <property type="evidence" value="ECO:0007669"/>
    <property type="project" value="InterPro"/>
</dbReference>
<evidence type="ECO:0000256" key="2">
    <source>
        <dbReference type="SAM" id="MobiDB-lite"/>
    </source>
</evidence>
<name>A0AAP3E1Y0_9EURY</name>
<dbReference type="RefSeq" id="WP_338003251.1">
    <property type="nucleotide sequence ID" value="NZ_JAOPKA010000004.1"/>
</dbReference>
<dbReference type="GO" id="GO:0003885">
    <property type="term" value="F:D-arabinono-1,4-lactone oxidase activity"/>
    <property type="evidence" value="ECO:0007669"/>
    <property type="project" value="InterPro"/>
</dbReference>
<dbReference type="PANTHER" id="PTHR43762">
    <property type="entry name" value="L-GULONOLACTONE OXIDASE"/>
    <property type="match status" value="1"/>
</dbReference>
<dbReference type="GO" id="GO:0016020">
    <property type="term" value="C:membrane"/>
    <property type="evidence" value="ECO:0007669"/>
    <property type="project" value="InterPro"/>
</dbReference>
<dbReference type="InterPro" id="IPR016171">
    <property type="entry name" value="Vanillyl_alc_oxidase_C-sub2"/>
</dbReference>
<dbReference type="PANTHER" id="PTHR43762:SF1">
    <property type="entry name" value="D-ARABINONO-1,4-LACTONE OXIDASE"/>
    <property type="match status" value="1"/>
</dbReference>
<sequence length="468" mass="52698">MAAEEDDGTGGGGNRDGDGDGDETVPTESVEEWANWSGNLTFTPEGIAKPETEEQVQEVVQTCAEEGRTVRVVGAGHSWTPVVETDDLLVSLEEMTGMVDHDSEANTATILGGTTLEEAALEVQSVNLAMPNLGDVSMQTVAGAFGTGTHGTGTEFGNLATTLRGGRMVTGTGEIREFDADEDPEFLDAARVSLGTLGIFTELELDLVPAYKLERREYCTTFEQCRDHIEDLERENRNFDFYWYPRSDEVKLRLLNGPGGGTDHENLAYASLVQRETDWWNQLIPEHNEMARQFEEMEYAVPADEAEACFLEVRDRIREEWRADAGWRVLRRTVAADDTYISTDYGRETVTMGIIQNASLEYAEYFEDIEEIFRRYDGRPHWGKRHTRRAGELRELYPEWDRFQKIRREMDPEGVFMSDDLTELLEGDEDRSPLEPESGESGTETKTEGEQTDDEDEEEEEQAEGANT</sequence>
<feature type="compositionally biased region" description="Acidic residues" evidence="2">
    <location>
        <begin position="450"/>
        <end position="468"/>
    </location>
</feature>
<dbReference type="Pfam" id="PF01565">
    <property type="entry name" value="FAD_binding_4"/>
    <property type="match status" value="1"/>
</dbReference>